<dbReference type="Proteomes" id="UP000735302">
    <property type="component" value="Unassembled WGS sequence"/>
</dbReference>
<evidence type="ECO:0000256" key="1">
    <source>
        <dbReference type="SAM" id="MobiDB-lite"/>
    </source>
</evidence>
<evidence type="ECO:0000313" key="3">
    <source>
        <dbReference type="Proteomes" id="UP000735302"/>
    </source>
</evidence>
<comment type="caution">
    <text evidence="2">The sequence shown here is derived from an EMBL/GenBank/DDBJ whole genome shotgun (WGS) entry which is preliminary data.</text>
</comment>
<sequence length="161" mass="18089">MKCKAPRRDKIIIPGQSASFRAWQIKFALRRKWRRKYAALALAPLNRNECRSGYELILRSASTYCGSGPPQPLNPRGLKEPEITQARPIHESPFSVESFQKRPEFLVKTREADDSVIKRSALRYISFTSASPQQGALKLPEPPPGQDAKSGAGTHDKRIFA</sequence>
<accession>A0AAV4AX37</accession>
<feature type="region of interest" description="Disordered" evidence="1">
    <location>
        <begin position="133"/>
        <end position="161"/>
    </location>
</feature>
<dbReference type="EMBL" id="BLXT01004322">
    <property type="protein sequence ID" value="GFO11492.1"/>
    <property type="molecule type" value="Genomic_DNA"/>
</dbReference>
<name>A0AAV4AX37_9GAST</name>
<gene>
    <name evidence="2" type="ORF">PoB_003799700</name>
</gene>
<keyword evidence="3" id="KW-1185">Reference proteome</keyword>
<feature type="non-terminal residue" evidence="2">
    <location>
        <position position="161"/>
    </location>
</feature>
<organism evidence="2 3">
    <name type="scientific">Plakobranchus ocellatus</name>
    <dbReference type="NCBI Taxonomy" id="259542"/>
    <lineage>
        <taxon>Eukaryota</taxon>
        <taxon>Metazoa</taxon>
        <taxon>Spiralia</taxon>
        <taxon>Lophotrochozoa</taxon>
        <taxon>Mollusca</taxon>
        <taxon>Gastropoda</taxon>
        <taxon>Heterobranchia</taxon>
        <taxon>Euthyneura</taxon>
        <taxon>Panpulmonata</taxon>
        <taxon>Sacoglossa</taxon>
        <taxon>Placobranchoidea</taxon>
        <taxon>Plakobranchidae</taxon>
        <taxon>Plakobranchus</taxon>
    </lineage>
</organism>
<dbReference type="AlphaFoldDB" id="A0AAV4AX37"/>
<evidence type="ECO:0000313" key="2">
    <source>
        <dbReference type="EMBL" id="GFO11492.1"/>
    </source>
</evidence>
<reference evidence="2 3" key="1">
    <citation type="journal article" date="2021" name="Elife">
        <title>Chloroplast acquisition without the gene transfer in kleptoplastic sea slugs, Plakobranchus ocellatus.</title>
        <authorList>
            <person name="Maeda T."/>
            <person name="Takahashi S."/>
            <person name="Yoshida T."/>
            <person name="Shimamura S."/>
            <person name="Takaki Y."/>
            <person name="Nagai Y."/>
            <person name="Toyoda A."/>
            <person name="Suzuki Y."/>
            <person name="Arimoto A."/>
            <person name="Ishii H."/>
            <person name="Satoh N."/>
            <person name="Nishiyama T."/>
            <person name="Hasebe M."/>
            <person name="Maruyama T."/>
            <person name="Minagawa J."/>
            <person name="Obokata J."/>
            <person name="Shigenobu S."/>
        </authorList>
    </citation>
    <scope>NUCLEOTIDE SEQUENCE [LARGE SCALE GENOMIC DNA]</scope>
</reference>
<protein>
    <submittedName>
        <fullName evidence="2">Uncharacterized protein</fullName>
    </submittedName>
</protein>
<proteinExistence type="predicted"/>